<dbReference type="PANTHER" id="PTHR10408:SF7">
    <property type="entry name" value="DIACYLGLYCEROL O-ACYLTRANSFERASE 1"/>
    <property type="match status" value="1"/>
</dbReference>
<evidence type="ECO:0000256" key="11">
    <source>
        <dbReference type="PIRSR" id="PIRSR000439-1"/>
    </source>
</evidence>
<dbReference type="GO" id="GO:0004144">
    <property type="term" value="F:diacylglycerol O-acyltransferase activity"/>
    <property type="evidence" value="ECO:0007669"/>
    <property type="project" value="UniProtKB-ARBA"/>
</dbReference>
<keyword evidence="5 12" id="KW-0812">Transmembrane</keyword>
<feature type="transmembrane region" description="Helical" evidence="12">
    <location>
        <begin position="379"/>
        <end position="402"/>
    </location>
</feature>
<feature type="active site" evidence="11">
    <location>
        <position position="339"/>
    </location>
</feature>
<name>A0A5N4B3Y2_PHOPY</name>
<keyword evidence="7 12" id="KW-1133">Transmembrane helix</keyword>
<dbReference type="InterPro" id="IPR004299">
    <property type="entry name" value="MBOAT_fam"/>
</dbReference>
<evidence type="ECO:0000313" key="13">
    <source>
        <dbReference type="EMBL" id="KAB0804238.1"/>
    </source>
</evidence>
<dbReference type="GO" id="GO:0005789">
    <property type="term" value="C:endoplasmic reticulum membrane"/>
    <property type="evidence" value="ECO:0007669"/>
    <property type="project" value="UniProtKB-SubCell"/>
</dbReference>
<keyword evidence="6 10" id="KW-0256">Endoplasmic reticulum</keyword>
<dbReference type="Pfam" id="PF03062">
    <property type="entry name" value="MBOAT"/>
    <property type="match status" value="1"/>
</dbReference>
<evidence type="ECO:0000256" key="7">
    <source>
        <dbReference type="ARBA" id="ARBA00022989"/>
    </source>
</evidence>
<feature type="transmembrane region" description="Helical" evidence="12">
    <location>
        <begin position="12"/>
        <end position="31"/>
    </location>
</feature>
<evidence type="ECO:0000256" key="2">
    <source>
        <dbReference type="ARBA" id="ARBA00005189"/>
    </source>
</evidence>
<dbReference type="UniPathway" id="UPA00230"/>
<feature type="transmembrane region" description="Helical" evidence="12">
    <location>
        <begin position="51"/>
        <end position="73"/>
    </location>
</feature>
<keyword evidence="14" id="KW-1185">Reference proteome</keyword>
<accession>A0A5N4B3Y2</accession>
<evidence type="ECO:0000256" key="12">
    <source>
        <dbReference type="SAM" id="Phobius"/>
    </source>
</evidence>
<feature type="transmembrane region" description="Helical" evidence="12">
    <location>
        <begin position="93"/>
        <end position="113"/>
    </location>
</feature>
<dbReference type="PIRSF" id="PIRSF000439">
    <property type="entry name" value="Oat_ACAT_DAG_ARE"/>
    <property type="match status" value="1"/>
</dbReference>
<dbReference type="OrthoDB" id="6764306at2759"/>
<evidence type="ECO:0000256" key="9">
    <source>
        <dbReference type="ARBA" id="ARBA00023315"/>
    </source>
</evidence>
<dbReference type="EMBL" id="VVIM01000001">
    <property type="protein sequence ID" value="KAB0804238.1"/>
    <property type="molecule type" value="Genomic_DNA"/>
</dbReference>
<dbReference type="InterPro" id="IPR014371">
    <property type="entry name" value="Oat_ACAT_DAG_ARE"/>
</dbReference>
<dbReference type="PANTHER" id="PTHR10408">
    <property type="entry name" value="STEROL O-ACYLTRANSFERASE"/>
    <property type="match status" value="1"/>
</dbReference>
<dbReference type="Proteomes" id="UP000327044">
    <property type="component" value="Unassembled WGS sequence"/>
</dbReference>
<gene>
    <name evidence="13" type="ORF">PPYR_01208</name>
</gene>
<reference evidence="13 14" key="1">
    <citation type="journal article" date="2018" name="Elife">
        <title>Firefly genomes illuminate parallel origins of bioluminescence in beetles.</title>
        <authorList>
            <person name="Fallon T.R."/>
            <person name="Lower S.E."/>
            <person name="Chang C.H."/>
            <person name="Bessho-Uehara M."/>
            <person name="Martin G.J."/>
            <person name="Bewick A.J."/>
            <person name="Behringer M."/>
            <person name="Debat H.J."/>
            <person name="Wong I."/>
            <person name="Day J.C."/>
            <person name="Suvorov A."/>
            <person name="Silva C.J."/>
            <person name="Stanger-Hall K.F."/>
            <person name="Hall D.W."/>
            <person name="Schmitz R.J."/>
            <person name="Nelson D.R."/>
            <person name="Lewis S.M."/>
            <person name="Shigenobu S."/>
            <person name="Bybee S.M."/>
            <person name="Larracuente A.M."/>
            <person name="Oba Y."/>
            <person name="Weng J.K."/>
        </authorList>
    </citation>
    <scope>NUCLEOTIDE SEQUENCE [LARGE SCALE GENOMIC DNA]</scope>
    <source>
        <strain evidence="13">1611_PpyrPB1</strain>
        <tissue evidence="13">Whole body</tissue>
    </source>
</reference>
<evidence type="ECO:0000256" key="10">
    <source>
        <dbReference type="PIRNR" id="PIRNR000439"/>
    </source>
</evidence>
<keyword evidence="4 10" id="KW-0808">Transferase</keyword>
<feature type="transmembrane region" description="Helical" evidence="12">
    <location>
        <begin position="243"/>
        <end position="265"/>
    </location>
</feature>
<comment type="similarity">
    <text evidence="3 10">Belongs to the membrane-bound acyltransferase family. Sterol o-acyltransferase subfamily.</text>
</comment>
<comment type="pathway">
    <text evidence="2">Lipid metabolism.</text>
</comment>
<proteinExistence type="inferred from homology"/>
<evidence type="ECO:0000256" key="5">
    <source>
        <dbReference type="ARBA" id="ARBA00022692"/>
    </source>
</evidence>
<organism evidence="13 14">
    <name type="scientific">Photinus pyralis</name>
    <name type="common">Common eastern firefly</name>
    <name type="synonym">Lampyris pyralis</name>
    <dbReference type="NCBI Taxonomy" id="7054"/>
    <lineage>
        <taxon>Eukaryota</taxon>
        <taxon>Metazoa</taxon>
        <taxon>Ecdysozoa</taxon>
        <taxon>Arthropoda</taxon>
        <taxon>Hexapoda</taxon>
        <taxon>Insecta</taxon>
        <taxon>Pterygota</taxon>
        <taxon>Neoptera</taxon>
        <taxon>Endopterygota</taxon>
        <taxon>Coleoptera</taxon>
        <taxon>Polyphaga</taxon>
        <taxon>Elateriformia</taxon>
        <taxon>Elateroidea</taxon>
        <taxon>Lampyridae</taxon>
        <taxon>Lampyrinae</taxon>
        <taxon>Photinus</taxon>
    </lineage>
</organism>
<keyword evidence="9 10" id="KW-0012">Acyltransferase</keyword>
<sequence>MPVAQRIGNENYALTNWLVIFFLCFVLANILDNYKTYGIIRSPLQLTTDLYEFLIIWWWLFALFYLVIVLQIVISAVLEKCLLSRLMSENKGALLHTVNTFLLYNVFACICFYQKLNGIFAFALAPHLFFPTMKLLSYQLNNRRIRIQNEQTAELKSDQNTKIEHFKIGSLRHLFRYMFCSGCLVYKFHTWKKGKSDYKASLTFILRSVAMLLACSLIMHQYVMTELQNASYYIDKRQHLNLLSTFLKLALPIHIVWSAFFYFYLYNACFKLPSILFGTEKITYIQDWWNSANIGAYWATWNYPTHLFFKEEVFIPALEMGLSKHQAACVVGVVSGVIHEYLWTIPFRIGYGGALLIMMAQIPFSSLSKHISYRFGNQWGNVLVWMQLIIGHTLYAILIHYFTQYLPNKSTI</sequence>
<evidence type="ECO:0000256" key="8">
    <source>
        <dbReference type="ARBA" id="ARBA00023136"/>
    </source>
</evidence>
<keyword evidence="8 10" id="KW-0472">Membrane</keyword>
<evidence type="ECO:0000256" key="4">
    <source>
        <dbReference type="ARBA" id="ARBA00022679"/>
    </source>
</evidence>
<feature type="transmembrane region" description="Helical" evidence="12">
    <location>
        <begin position="202"/>
        <end position="223"/>
    </location>
</feature>
<comment type="subcellular location">
    <subcellularLocation>
        <location evidence="1 10">Endoplasmic reticulum membrane</location>
        <topology evidence="1 10">Multi-pass membrane protein</topology>
    </subcellularLocation>
</comment>
<dbReference type="InParanoid" id="A0A5N4B3Y2"/>
<protein>
    <recommendedName>
        <fullName evidence="10">O-acyltransferase</fullName>
    </recommendedName>
</protein>
<comment type="caution">
    <text evidence="13">The sequence shown here is derived from an EMBL/GenBank/DDBJ whole genome shotgun (WGS) entry which is preliminary data.</text>
</comment>
<evidence type="ECO:0000313" key="14">
    <source>
        <dbReference type="Proteomes" id="UP000327044"/>
    </source>
</evidence>
<evidence type="ECO:0000256" key="6">
    <source>
        <dbReference type="ARBA" id="ARBA00022824"/>
    </source>
</evidence>
<dbReference type="GO" id="GO:0019432">
    <property type="term" value="P:triglyceride biosynthetic process"/>
    <property type="evidence" value="ECO:0007669"/>
    <property type="project" value="TreeGrafter"/>
</dbReference>
<evidence type="ECO:0000256" key="1">
    <source>
        <dbReference type="ARBA" id="ARBA00004477"/>
    </source>
</evidence>
<dbReference type="AlphaFoldDB" id="A0A5N4B3Y2"/>
<evidence type="ECO:0000256" key="3">
    <source>
        <dbReference type="ARBA" id="ARBA00009010"/>
    </source>
</evidence>
<feature type="transmembrane region" description="Helical" evidence="12">
    <location>
        <begin position="349"/>
        <end position="367"/>
    </location>
</feature>